<dbReference type="PROSITE" id="PS51085">
    <property type="entry name" value="2FE2S_FER_2"/>
    <property type="match status" value="1"/>
</dbReference>
<dbReference type="PANTHER" id="PTHR23426:SF65">
    <property type="entry name" value="FERREDOXIN-2, MITOCHONDRIAL"/>
    <property type="match status" value="1"/>
</dbReference>
<dbReference type="GO" id="GO:0009055">
    <property type="term" value="F:electron transfer activity"/>
    <property type="evidence" value="ECO:0007669"/>
    <property type="project" value="TreeGrafter"/>
</dbReference>
<dbReference type="CDD" id="cd00207">
    <property type="entry name" value="fer2"/>
    <property type="match status" value="1"/>
</dbReference>
<dbReference type="OrthoDB" id="9799640at2"/>
<dbReference type="KEGG" id="psin:CAK95_17970"/>
<evidence type="ECO:0000256" key="5">
    <source>
        <dbReference type="ARBA" id="ARBA00023014"/>
    </source>
</evidence>
<dbReference type="GO" id="GO:0051537">
    <property type="term" value="F:2 iron, 2 sulfur cluster binding"/>
    <property type="evidence" value="ECO:0007669"/>
    <property type="project" value="UniProtKB-KW"/>
</dbReference>
<reference evidence="7 8" key="1">
    <citation type="submission" date="2017-05" db="EMBL/GenBank/DDBJ databases">
        <title>Full genome sequence of Pseudorhodoplanes sinuspersici.</title>
        <authorList>
            <person name="Dastgheib S.M.M."/>
            <person name="Shavandi M."/>
            <person name="Tirandaz H."/>
        </authorList>
    </citation>
    <scope>NUCLEOTIDE SEQUENCE [LARGE SCALE GENOMIC DNA]</scope>
    <source>
        <strain evidence="7 8">RIPI110</strain>
    </source>
</reference>
<dbReference type="InterPro" id="IPR018298">
    <property type="entry name" value="Adrenodoxin_Fe-S_BS"/>
</dbReference>
<evidence type="ECO:0000256" key="1">
    <source>
        <dbReference type="ARBA" id="ARBA00010914"/>
    </source>
</evidence>
<dbReference type="InterPro" id="IPR001041">
    <property type="entry name" value="2Fe-2S_ferredoxin-type"/>
</dbReference>
<name>A0A1W6ZUF6_9HYPH</name>
<dbReference type="STRING" id="1235591.CAK95_17970"/>
<dbReference type="GO" id="GO:0005829">
    <property type="term" value="C:cytosol"/>
    <property type="evidence" value="ECO:0007669"/>
    <property type="project" value="TreeGrafter"/>
</dbReference>
<dbReference type="InterPro" id="IPR012675">
    <property type="entry name" value="Beta-grasp_dom_sf"/>
</dbReference>
<comment type="similarity">
    <text evidence="1">Belongs to the adrenodoxin/putidaredoxin family.</text>
</comment>
<evidence type="ECO:0000256" key="3">
    <source>
        <dbReference type="ARBA" id="ARBA00022723"/>
    </source>
</evidence>
<dbReference type="PANTHER" id="PTHR23426">
    <property type="entry name" value="FERREDOXIN/ADRENODOXIN"/>
    <property type="match status" value="1"/>
</dbReference>
<evidence type="ECO:0000313" key="8">
    <source>
        <dbReference type="Proteomes" id="UP000194137"/>
    </source>
</evidence>
<dbReference type="Proteomes" id="UP000194137">
    <property type="component" value="Chromosome"/>
</dbReference>
<dbReference type="Gene3D" id="3.10.20.30">
    <property type="match status" value="1"/>
</dbReference>
<dbReference type="PRINTS" id="PR00355">
    <property type="entry name" value="ADRENODOXIN"/>
</dbReference>
<dbReference type="RefSeq" id="WP_086089156.1">
    <property type="nucleotide sequence ID" value="NZ_CP021112.1"/>
</dbReference>
<dbReference type="PROSITE" id="PS00814">
    <property type="entry name" value="ADX"/>
    <property type="match status" value="1"/>
</dbReference>
<dbReference type="Pfam" id="PF00111">
    <property type="entry name" value="Fer2"/>
    <property type="match status" value="1"/>
</dbReference>
<gene>
    <name evidence="7" type="ORF">CAK95_17970</name>
</gene>
<dbReference type="GO" id="GO:0046872">
    <property type="term" value="F:metal ion binding"/>
    <property type="evidence" value="ECO:0007669"/>
    <property type="project" value="UniProtKB-KW"/>
</dbReference>
<dbReference type="EMBL" id="CP021112">
    <property type="protein sequence ID" value="ARQ00761.1"/>
    <property type="molecule type" value="Genomic_DNA"/>
</dbReference>
<dbReference type="SUPFAM" id="SSF54292">
    <property type="entry name" value="2Fe-2S ferredoxin-like"/>
    <property type="match status" value="1"/>
</dbReference>
<dbReference type="AlphaFoldDB" id="A0A1W6ZUF6"/>
<keyword evidence="8" id="KW-1185">Reference proteome</keyword>
<evidence type="ECO:0000256" key="4">
    <source>
        <dbReference type="ARBA" id="ARBA00023004"/>
    </source>
</evidence>
<evidence type="ECO:0000256" key="2">
    <source>
        <dbReference type="ARBA" id="ARBA00022714"/>
    </source>
</evidence>
<keyword evidence="3" id="KW-0479">Metal-binding</keyword>
<sequence>MSKITFIEHDGTVHEVEAETGETVMEAAMRGGVSGIVAECGGSCTCATCHVYVDEAWLDKTGERSPDEEDQLDNAYDVRANSRLSCQIKISEELDGLLVRTPSYQGR</sequence>
<organism evidence="7 8">
    <name type="scientific">Pseudorhodoplanes sinuspersici</name>
    <dbReference type="NCBI Taxonomy" id="1235591"/>
    <lineage>
        <taxon>Bacteria</taxon>
        <taxon>Pseudomonadati</taxon>
        <taxon>Pseudomonadota</taxon>
        <taxon>Alphaproteobacteria</taxon>
        <taxon>Hyphomicrobiales</taxon>
        <taxon>Pseudorhodoplanes</taxon>
    </lineage>
</organism>
<protein>
    <submittedName>
        <fullName evidence="7">2Fe-2S ferredoxin</fullName>
    </submittedName>
</protein>
<evidence type="ECO:0000313" key="7">
    <source>
        <dbReference type="EMBL" id="ARQ00761.1"/>
    </source>
</evidence>
<evidence type="ECO:0000256" key="6">
    <source>
        <dbReference type="ARBA" id="ARBA00034078"/>
    </source>
</evidence>
<dbReference type="GO" id="GO:0140647">
    <property type="term" value="P:P450-containing electron transport chain"/>
    <property type="evidence" value="ECO:0007669"/>
    <property type="project" value="InterPro"/>
</dbReference>
<dbReference type="InterPro" id="IPR001055">
    <property type="entry name" value="Adrenodoxin-like"/>
</dbReference>
<comment type="cofactor">
    <cofactor evidence="6">
        <name>[2Fe-2S] cluster</name>
        <dbReference type="ChEBI" id="CHEBI:190135"/>
    </cofactor>
</comment>
<keyword evidence="5" id="KW-0411">Iron-sulfur</keyword>
<keyword evidence="2" id="KW-0001">2Fe-2S</keyword>
<dbReference type="InterPro" id="IPR036010">
    <property type="entry name" value="2Fe-2S_ferredoxin-like_sf"/>
</dbReference>
<accession>A0A1W6ZUF6</accession>
<keyword evidence="4" id="KW-0408">Iron</keyword>
<proteinExistence type="inferred from homology"/>